<dbReference type="InterPro" id="IPR001279">
    <property type="entry name" value="Metallo-B-lactamas"/>
</dbReference>
<dbReference type="InterPro" id="IPR036388">
    <property type="entry name" value="WH-like_DNA-bd_sf"/>
</dbReference>
<dbReference type="Proteomes" id="UP001596514">
    <property type="component" value="Unassembled WGS sequence"/>
</dbReference>
<dbReference type="Gene3D" id="3.60.15.10">
    <property type="entry name" value="Ribonuclease Z/Hydroxyacylglutathione hydrolase-like"/>
    <property type="match status" value="1"/>
</dbReference>
<accession>A0ABW2SYY1</accession>
<dbReference type="EMBL" id="JBHTEE010000001">
    <property type="protein sequence ID" value="MFC7601545.1"/>
    <property type="molecule type" value="Genomic_DNA"/>
</dbReference>
<dbReference type="SUPFAM" id="SSF56281">
    <property type="entry name" value="Metallo-hydrolase/oxidoreductase"/>
    <property type="match status" value="1"/>
</dbReference>
<dbReference type="PANTHER" id="PTHR23131:SF4">
    <property type="entry name" value="METALLO-BETA-LACTAMASE SUPERFAMILY POTEIN"/>
    <property type="match status" value="1"/>
</dbReference>
<feature type="domain" description="Metallo-beta-lactamase" evidence="1">
    <location>
        <begin position="40"/>
        <end position="253"/>
    </location>
</feature>
<evidence type="ECO:0000259" key="1">
    <source>
        <dbReference type="SMART" id="SM00849"/>
    </source>
</evidence>
<proteinExistence type="predicted"/>
<dbReference type="PANTHER" id="PTHR23131">
    <property type="entry name" value="ENDORIBONUCLEASE LACTB2"/>
    <property type="match status" value="1"/>
</dbReference>
<dbReference type="Gene3D" id="1.10.10.10">
    <property type="entry name" value="Winged helix-like DNA-binding domain superfamily/Winged helix DNA-binding domain"/>
    <property type="match status" value="1"/>
</dbReference>
<dbReference type="CDD" id="cd07725">
    <property type="entry name" value="TTHA1429-like_MBL-fold"/>
    <property type="match status" value="1"/>
</dbReference>
<gene>
    <name evidence="2" type="ORF">ACFQVD_15745</name>
</gene>
<dbReference type="InterPro" id="IPR036866">
    <property type="entry name" value="RibonucZ/Hydroxyglut_hydro"/>
</dbReference>
<dbReference type="InterPro" id="IPR050662">
    <property type="entry name" value="Sec-metab_biosynth-thioest"/>
</dbReference>
<keyword evidence="3" id="KW-1185">Reference proteome</keyword>
<organism evidence="2 3">
    <name type="scientific">Streptosporangium amethystogenes subsp. fukuiense</name>
    <dbReference type="NCBI Taxonomy" id="698418"/>
    <lineage>
        <taxon>Bacteria</taxon>
        <taxon>Bacillati</taxon>
        <taxon>Actinomycetota</taxon>
        <taxon>Actinomycetes</taxon>
        <taxon>Streptosporangiales</taxon>
        <taxon>Streptosporangiaceae</taxon>
        <taxon>Streptosporangium</taxon>
    </lineage>
</organism>
<evidence type="ECO:0000313" key="3">
    <source>
        <dbReference type="Proteomes" id="UP001596514"/>
    </source>
</evidence>
<sequence length="349" mass="37888">MSTEADLASAARRPIDWRPAEIRPGLWSIPVAIPIASLQAVNVYVLELAGGGVALVDAGWDSEESWRSLRDGLSLLGWRLDEVRKVVVTHAHPDHLGLAYRVAGASGAGVLVHELEAGRLRGGRSGPLNFRRALEATYPRWGVPPARVEEMLAASAPSSEESWTAPVQGVSDGATLDLPGWSVRAVWTPGHTQGHLCLYDIGHRLLFSGDHVLPRITPGVGVHPAEEADVLGEFLASLRKVAALDVEEVLPGHENRFSGLRERTDFLAGHHDLRLDEVESVVRADPGVSGWQVTRRIGWSRPLERFGSAMVRAAVAETMAHLVHLETLGRLTRLDRNGASTEGWVPRDS</sequence>
<dbReference type="RefSeq" id="WP_343963825.1">
    <property type="nucleotide sequence ID" value="NZ_BAAAGK010000019.1"/>
</dbReference>
<dbReference type="SMART" id="SM00849">
    <property type="entry name" value="Lactamase_B"/>
    <property type="match status" value="1"/>
</dbReference>
<protein>
    <submittedName>
        <fullName evidence="2">MBL fold metallo-hydrolase</fullName>
    </submittedName>
</protein>
<reference evidence="3" key="1">
    <citation type="journal article" date="2019" name="Int. J. Syst. Evol. Microbiol.">
        <title>The Global Catalogue of Microorganisms (GCM) 10K type strain sequencing project: providing services to taxonomists for standard genome sequencing and annotation.</title>
        <authorList>
            <consortium name="The Broad Institute Genomics Platform"/>
            <consortium name="The Broad Institute Genome Sequencing Center for Infectious Disease"/>
            <person name="Wu L."/>
            <person name="Ma J."/>
        </authorList>
    </citation>
    <scope>NUCLEOTIDE SEQUENCE [LARGE SCALE GENOMIC DNA]</scope>
    <source>
        <strain evidence="3">JCM 10083</strain>
    </source>
</reference>
<name>A0ABW2SYY1_9ACTN</name>
<evidence type="ECO:0000313" key="2">
    <source>
        <dbReference type="EMBL" id="MFC7601545.1"/>
    </source>
</evidence>
<comment type="caution">
    <text evidence="2">The sequence shown here is derived from an EMBL/GenBank/DDBJ whole genome shotgun (WGS) entry which is preliminary data.</text>
</comment>
<dbReference type="Pfam" id="PF00753">
    <property type="entry name" value="Lactamase_B"/>
    <property type="match status" value="1"/>
</dbReference>